<dbReference type="GO" id="GO:0009425">
    <property type="term" value="C:bacterial-type flagellum basal body"/>
    <property type="evidence" value="ECO:0007669"/>
    <property type="project" value="InterPro"/>
</dbReference>
<dbReference type="GO" id="GO:0003774">
    <property type="term" value="F:cytoskeletal motor activity"/>
    <property type="evidence" value="ECO:0007669"/>
    <property type="project" value="InterPro"/>
</dbReference>
<dbReference type="InterPro" id="IPR036429">
    <property type="entry name" value="SpoA-like_sf"/>
</dbReference>
<keyword evidence="9" id="KW-0969">Cilium</keyword>
<dbReference type="EMBL" id="JACHVB010000035">
    <property type="protein sequence ID" value="MBC2595017.1"/>
    <property type="molecule type" value="Genomic_DNA"/>
</dbReference>
<name>A0A842HHJ4_9BACT</name>
<keyword evidence="4" id="KW-1003">Cell membrane</keyword>
<evidence type="ECO:0000313" key="10">
    <source>
        <dbReference type="Proteomes" id="UP000546464"/>
    </source>
</evidence>
<protein>
    <recommendedName>
        <fullName evidence="3">Flagellar motor switch protein FliN</fullName>
    </recommendedName>
</protein>
<evidence type="ECO:0000256" key="7">
    <source>
        <dbReference type="ARBA" id="ARBA00023136"/>
    </source>
</evidence>
<organism evidence="9 10">
    <name type="scientific">Ruficoccus amylovorans</name>
    <dbReference type="NCBI Taxonomy" id="1804625"/>
    <lineage>
        <taxon>Bacteria</taxon>
        <taxon>Pseudomonadati</taxon>
        <taxon>Verrucomicrobiota</taxon>
        <taxon>Opitutia</taxon>
        <taxon>Puniceicoccales</taxon>
        <taxon>Cerasicoccaceae</taxon>
        <taxon>Ruficoccus</taxon>
    </lineage>
</organism>
<dbReference type="PANTHER" id="PTHR43484">
    <property type="match status" value="1"/>
</dbReference>
<dbReference type="PRINTS" id="PR00956">
    <property type="entry name" value="FLGMOTORFLIN"/>
</dbReference>
<keyword evidence="9" id="KW-0966">Cell projection</keyword>
<reference evidence="9 10" key="1">
    <citation type="submission" date="2020-07" db="EMBL/GenBank/DDBJ databases">
        <authorList>
            <person name="Feng X."/>
        </authorList>
    </citation>
    <scope>NUCLEOTIDE SEQUENCE [LARGE SCALE GENOMIC DNA]</scope>
    <source>
        <strain evidence="9 10">JCM31066</strain>
    </source>
</reference>
<keyword evidence="9" id="KW-0282">Flagellum</keyword>
<evidence type="ECO:0000259" key="8">
    <source>
        <dbReference type="Pfam" id="PF01052"/>
    </source>
</evidence>
<keyword evidence="10" id="KW-1185">Reference proteome</keyword>
<evidence type="ECO:0000256" key="6">
    <source>
        <dbReference type="ARBA" id="ARBA00022779"/>
    </source>
</evidence>
<evidence type="ECO:0000256" key="4">
    <source>
        <dbReference type="ARBA" id="ARBA00022475"/>
    </source>
</evidence>
<keyword evidence="5" id="KW-0145">Chemotaxis</keyword>
<dbReference type="AlphaFoldDB" id="A0A842HHJ4"/>
<evidence type="ECO:0000256" key="5">
    <source>
        <dbReference type="ARBA" id="ARBA00022500"/>
    </source>
</evidence>
<gene>
    <name evidence="9" type="ORF">H5P28_12185</name>
</gene>
<comment type="similarity">
    <text evidence="2">Belongs to the FliN/MopA/SpaO family.</text>
</comment>
<keyword evidence="6" id="KW-0283">Flagellar rotation</keyword>
<dbReference type="Gene3D" id="2.30.330.10">
    <property type="entry name" value="SpoA-like"/>
    <property type="match status" value="1"/>
</dbReference>
<dbReference type="InterPro" id="IPR001172">
    <property type="entry name" value="FliN_T3SS_HrcQb"/>
</dbReference>
<dbReference type="Proteomes" id="UP000546464">
    <property type="component" value="Unassembled WGS sequence"/>
</dbReference>
<comment type="caution">
    <text evidence="9">The sequence shown here is derived from an EMBL/GenBank/DDBJ whole genome shotgun (WGS) entry which is preliminary data.</text>
</comment>
<evidence type="ECO:0000313" key="9">
    <source>
        <dbReference type="EMBL" id="MBC2595017.1"/>
    </source>
</evidence>
<evidence type="ECO:0000256" key="2">
    <source>
        <dbReference type="ARBA" id="ARBA00009226"/>
    </source>
</evidence>
<comment type="subcellular location">
    <subcellularLocation>
        <location evidence="1">Cell membrane</location>
        <topology evidence="1">Peripheral membrane protein</topology>
        <orientation evidence="1">Cytoplasmic side</orientation>
    </subcellularLocation>
</comment>
<dbReference type="PANTHER" id="PTHR43484:SF1">
    <property type="entry name" value="FLAGELLAR MOTOR SWITCH PROTEIN FLIN"/>
    <property type="match status" value="1"/>
</dbReference>
<dbReference type="InterPro" id="IPR001543">
    <property type="entry name" value="FliN-like_C"/>
</dbReference>
<accession>A0A842HHJ4</accession>
<evidence type="ECO:0000256" key="3">
    <source>
        <dbReference type="ARBA" id="ARBA00021897"/>
    </source>
</evidence>
<evidence type="ECO:0000256" key="1">
    <source>
        <dbReference type="ARBA" id="ARBA00004413"/>
    </source>
</evidence>
<dbReference type="GO" id="GO:0005886">
    <property type="term" value="C:plasma membrane"/>
    <property type="evidence" value="ECO:0007669"/>
    <property type="project" value="UniProtKB-SubCell"/>
</dbReference>
<dbReference type="GO" id="GO:0071973">
    <property type="term" value="P:bacterial-type flagellum-dependent cell motility"/>
    <property type="evidence" value="ECO:0007669"/>
    <property type="project" value="InterPro"/>
</dbReference>
<dbReference type="RefSeq" id="WP_185675983.1">
    <property type="nucleotide sequence ID" value="NZ_JACHVB010000035.1"/>
</dbReference>
<dbReference type="SUPFAM" id="SSF101801">
    <property type="entry name" value="Surface presentation of antigens (SPOA)"/>
    <property type="match status" value="1"/>
</dbReference>
<dbReference type="InterPro" id="IPR051469">
    <property type="entry name" value="FliN/MopA/SpaO"/>
</dbReference>
<keyword evidence="7" id="KW-0472">Membrane</keyword>
<sequence>MSDEASVGAPGSAEDKNWGIIMDVQVEVTALLGTCKVAMRDVLELKPGTILKLEQRATDPIVICLNGRAVAHGEVVVVDECFGIKITKLCE</sequence>
<feature type="domain" description="Flagellar motor switch protein FliN-like C-terminal" evidence="8">
    <location>
        <begin position="21"/>
        <end position="89"/>
    </location>
</feature>
<dbReference type="Pfam" id="PF01052">
    <property type="entry name" value="FliMN_C"/>
    <property type="match status" value="1"/>
</dbReference>
<proteinExistence type="inferred from homology"/>
<dbReference type="GO" id="GO:0006935">
    <property type="term" value="P:chemotaxis"/>
    <property type="evidence" value="ECO:0007669"/>
    <property type="project" value="UniProtKB-KW"/>
</dbReference>